<evidence type="ECO:0000313" key="1">
    <source>
        <dbReference type="EMBL" id="SVE49368.1"/>
    </source>
</evidence>
<dbReference type="EMBL" id="UINC01221156">
    <property type="protein sequence ID" value="SVE49368.1"/>
    <property type="molecule type" value="Genomic_DNA"/>
</dbReference>
<name>A0A383DZV6_9ZZZZ</name>
<protein>
    <submittedName>
        <fullName evidence="1">Uncharacterized protein</fullName>
    </submittedName>
</protein>
<sequence>ASDYTVEENAKFGALFCSLNSNSNEKEGECYFKNIDGIIVDSFKLTSKLNLY</sequence>
<accession>A0A383DZV6</accession>
<dbReference type="AlphaFoldDB" id="A0A383DZV6"/>
<proteinExistence type="predicted"/>
<organism evidence="1">
    <name type="scientific">marine metagenome</name>
    <dbReference type="NCBI Taxonomy" id="408172"/>
    <lineage>
        <taxon>unclassified sequences</taxon>
        <taxon>metagenomes</taxon>
        <taxon>ecological metagenomes</taxon>
    </lineage>
</organism>
<gene>
    <name evidence="1" type="ORF">METZ01_LOCUS502222</name>
</gene>
<reference evidence="1" key="1">
    <citation type="submission" date="2018-05" db="EMBL/GenBank/DDBJ databases">
        <authorList>
            <person name="Lanie J.A."/>
            <person name="Ng W.-L."/>
            <person name="Kazmierczak K.M."/>
            <person name="Andrzejewski T.M."/>
            <person name="Davidsen T.M."/>
            <person name="Wayne K.J."/>
            <person name="Tettelin H."/>
            <person name="Glass J.I."/>
            <person name="Rusch D."/>
            <person name="Podicherti R."/>
            <person name="Tsui H.-C.T."/>
            <person name="Winkler M.E."/>
        </authorList>
    </citation>
    <scope>NUCLEOTIDE SEQUENCE</scope>
</reference>
<feature type="non-terminal residue" evidence="1">
    <location>
        <position position="1"/>
    </location>
</feature>